<evidence type="ECO:0000313" key="2">
    <source>
        <dbReference type="EMBL" id="MCW1886373.1"/>
    </source>
</evidence>
<gene>
    <name evidence="2" type="ORF">OKA04_16670</name>
</gene>
<accession>A0ABT3FS20</accession>
<dbReference type="SMART" id="SM00382">
    <property type="entry name" value="AAA"/>
    <property type="match status" value="1"/>
</dbReference>
<dbReference type="Pfam" id="PF13304">
    <property type="entry name" value="AAA_21"/>
    <property type="match status" value="1"/>
</dbReference>
<keyword evidence="3" id="KW-1185">Reference proteome</keyword>
<organism evidence="2 3">
    <name type="scientific">Luteolibacter flavescens</name>
    <dbReference type="NCBI Taxonomy" id="1859460"/>
    <lineage>
        <taxon>Bacteria</taxon>
        <taxon>Pseudomonadati</taxon>
        <taxon>Verrucomicrobiota</taxon>
        <taxon>Verrucomicrobiia</taxon>
        <taxon>Verrucomicrobiales</taxon>
        <taxon>Verrucomicrobiaceae</taxon>
        <taxon>Luteolibacter</taxon>
    </lineage>
</organism>
<proteinExistence type="predicted"/>
<dbReference type="InterPro" id="IPR003593">
    <property type="entry name" value="AAA+_ATPase"/>
</dbReference>
<protein>
    <submittedName>
        <fullName evidence="2">AAA family ATPase</fullName>
    </submittedName>
</protein>
<dbReference type="PANTHER" id="PTHR43581">
    <property type="entry name" value="ATP/GTP PHOSPHATASE"/>
    <property type="match status" value="1"/>
</dbReference>
<dbReference type="InterPro" id="IPR027417">
    <property type="entry name" value="P-loop_NTPase"/>
</dbReference>
<dbReference type="SUPFAM" id="SSF52540">
    <property type="entry name" value="P-loop containing nucleoside triphosphate hydrolases"/>
    <property type="match status" value="1"/>
</dbReference>
<dbReference type="InterPro" id="IPR051396">
    <property type="entry name" value="Bact_Antivir_Def_Nuclease"/>
</dbReference>
<evidence type="ECO:0000259" key="1">
    <source>
        <dbReference type="SMART" id="SM00382"/>
    </source>
</evidence>
<name>A0ABT3FS20_9BACT</name>
<feature type="domain" description="AAA+ ATPase" evidence="1">
    <location>
        <begin position="23"/>
        <end position="300"/>
    </location>
</feature>
<dbReference type="PANTHER" id="PTHR43581:SF2">
    <property type="entry name" value="EXCINUCLEASE ATPASE SUBUNIT"/>
    <property type="match status" value="1"/>
</dbReference>
<dbReference type="Gene3D" id="3.40.50.300">
    <property type="entry name" value="P-loop containing nucleotide triphosphate hydrolases"/>
    <property type="match status" value="1"/>
</dbReference>
<comment type="caution">
    <text evidence="2">The sequence shown here is derived from an EMBL/GenBank/DDBJ whole genome shotgun (WGS) entry which is preliminary data.</text>
</comment>
<dbReference type="InterPro" id="IPR003959">
    <property type="entry name" value="ATPase_AAA_core"/>
</dbReference>
<reference evidence="2 3" key="1">
    <citation type="submission" date="2022-10" db="EMBL/GenBank/DDBJ databases">
        <title>Luteolibacter flavescens strain MCCC 1K03193, whole genome shotgun sequencing project.</title>
        <authorList>
            <person name="Zhao G."/>
            <person name="Shen L."/>
        </authorList>
    </citation>
    <scope>NUCLEOTIDE SEQUENCE [LARGE SCALE GENOMIC DNA]</scope>
    <source>
        <strain evidence="2 3">MCCC 1K03193</strain>
    </source>
</reference>
<dbReference type="Proteomes" id="UP001207930">
    <property type="component" value="Unassembled WGS sequence"/>
</dbReference>
<evidence type="ECO:0000313" key="3">
    <source>
        <dbReference type="Proteomes" id="UP001207930"/>
    </source>
</evidence>
<dbReference type="RefSeq" id="WP_264502330.1">
    <property type="nucleotide sequence ID" value="NZ_JAPDDS010000010.1"/>
</dbReference>
<dbReference type="EMBL" id="JAPDDS010000010">
    <property type="protein sequence ID" value="MCW1886373.1"/>
    <property type="molecule type" value="Genomic_DNA"/>
</dbReference>
<sequence>MVHIQRLTILDVGRISNLSLELHPGVNLICGPNGIGKTTILECIGQAFSRAYSTILRKRVGSDTGSFEIVATTHEGPLALRNELKFFTPETTRWSEGAGPWEKSVLTLKTNRFFNYIGIDSLQRDPSDENRHRALGATGIEFTDIKNWFVNRLLFSAHENALTTEQIANLELSKAAFSALDPTVTFSRILPASFDILLNTSNGEIYFEYLSSGFKSCLCLILGLIKEIEYRFNSPYIPASDFSGIVVIDELDLHLHPDWQAKLVPLLRTTFPHVQFVAATHSPHMIQEALPHEVIALTANEEGVVSRRELAYGDSGFQGWTIEEILTDIMGMSDTRSEKYHQLEREFEHAIAENNRDAAERIFSNLDSFLHPTNVQRKLFRLQFGRLED</sequence>